<organism evidence="1 2">
    <name type="scientific">Pseudomonas phage vB_PaeP_MAG4</name>
    <dbReference type="NCBI Taxonomy" id="1639814"/>
    <lineage>
        <taxon>Viruses</taxon>
        <taxon>Duplodnaviria</taxon>
        <taxon>Heunggongvirae</taxon>
        <taxon>Uroviricota</taxon>
        <taxon>Caudoviricetes</taxon>
        <taxon>Schitoviridae</taxon>
        <taxon>Migulavirinae</taxon>
        <taxon>Litunavirus</taxon>
        <taxon>Litunavirus Mag4</taxon>
    </lineage>
</organism>
<dbReference type="Proteomes" id="UP000203040">
    <property type="component" value="Segment"/>
</dbReference>
<proteinExistence type="predicted"/>
<dbReference type="GeneID" id="29081385"/>
<keyword evidence="2" id="KW-1185">Reference proteome</keyword>
<dbReference type="EMBL" id="KR052142">
    <property type="protein sequence ID" value="AKH49497.1"/>
    <property type="molecule type" value="Genomic_DNA"/>
</dbReference>
<gene>
    <name evidence="1" type="ORF">vB_PaeP_fi6_054</name>
</gene>
<reference evidence="1 2" key="1">
    <citation type="submission" date="2015-04" db="EMBL/GenBank/DDBJ databases">
        <title>Bacteriophage vB_PaeP_fi6 - a new obligatorily lytic Pseudomonas aeruginosa podovirus active against pathogenic P. aeruginosa strains.</title>
        <authorList>
            <person name="Kwiatek M."/>
            <person name="Parasion S."/>
            <person name="Miziak L."/>
            <person name="Gryko R."/>
            <person name="Lobocka M.B."/>
        </authorList>
    </citation>
    <scope>NUCLEOTIDE SEQUENCE [LARGE SCALE GENOMIC DNA]</scope>
</reference>
<accession>A0A172B033</accession>
<sequence length="102" mass="11635">MNIPDEEVSVFIADVLERSTAYIGLRREVTSPNEGGEVMFLTIHSELGAGNRHLTHSFPTRYIHLHVRLEDEFHYFHRPTATTAQLMNEPLAKLCAVYPATR</sequence>
<evidence type="ECO:0000313" key="1">
    <source>
        <dbReference type="EMBL" id="AKH49497.1"/>
    </source>
</evidence>
<evidence type="ECO:0000313" key="2">
    <source>
        <dbReference type="Proteomes" id="UP000203040"/>
    </source>
</evidence>
<dbReference type="KEGG" id="vg:29081385"/>
<protein>
    <submittedName>
        <fullName evidence="1">Uncharacterized protein</fullName>
    </submittedName>
</protein>
<name>A0A172B033_9CAUD</name>
<dbReference type="RefSeq" id="YP_009290588.1">
    <property type="nucleotide sequence ID" value="NC_031104.1"/>
</dbReference>